<proteinExistence type="predicted"/>
<dbReference type="AlphaFoldDB" id="A0A7E4ZRH2"/>
<accession>A0A7E4ZRH2</accession>
<reference evidence="4" key="2">
    <citation type="submission" date="2020-10" db="UniProtKB">
        <authorList>
            <consortium name="WormBaseParasite"/>
        </authorList>
    </citation>
    <scope>IDENTIFICATION</scope>
</reference>
<feature type="signal peptide" evidence="2">
    <location>
        <begin position="1"/>
        <end position="21"/>
    </location>
</feature>
<feature type="compositionally biased region" description="Basic residues" evidence="1">
    <location>
        <begin position="302"/>
        <end position="327"/>
    </location>
</feature>
<feature type="compositionally biased region" description="Polar residues" evidence="1">
    <location>
        <begin position="243"/>
        <end position="252"/>
    </location>
</feature>
<sequence length="338" mass="38239">MPLKSVVFVSLVLSTATFVNALVCVDWTDPNGSGRKECPSGLCYSSAYMDVDLSNHYTAVTNETYRCATLEEARTVNKSEINYWTKKGNLYVRFCDYVDRGFHCSVISHATRDAMKMREYGYPVCNSFDDHEFEYCKGEKNKPDAMCLWTKRGKFRQDKGCAQQWWHTLKNITGKCVTEVGLSGEIVYYYACIGDLCNNDHVCDEELGLTTPHPSPALGPASPGSGQNPNQNFNETLGPVAPSATSSPKNTGSRFTVPTIAMLMLVYGVLHLHHHCHLDNDLEFYMKKEHATEVKPTPVKPGQKKSIQKKQPKYITKKNQKPNRRPIRSWLFDKSRKQ</sequence>
<reference evidence="3" key="1">
    <citation type="journal article" date="2013" name="Genetics">
        <title>The draft genome and transcriptome of Panagrellus redivivus are shaped by the harsh demands of a free-living lifestyle.</title>
        <authorList>
            <person name="Srinivasan J."/>
            <person name="Dillman A.R."/>
            <person name="Macchietto M.G."/>
            <person name="Heikkinen L."/>
            <person name="Lakso M."/>
            <person name="Fracchia K.M."/>
            <person name="Antoshechkin I."/>
            <person name="Mortazavi A."/>
            <person name="Wong G."/>
            <person name="Sternberg P.W."/>
        </authorList>
    </citation>
    <scope>NUCLEOTIDE SEQUENCE [LARGE SCALE GENOMIC DNA]</scope>
    <source>
        <strain evidence="3">MT8872</strain>
    </source>
</reference>
<keyword evidence="3" id="KW-1185">Reference proteome</keyword>
<dbReference type="WBParaSite" id="Pan_g12717.t1">
    <property type="protein sequence ID" value="Pan_g12717.t1"/>
    <property type="gene ID" value="Pan_g12717"/>
</dbReference>
<feature type="region of interest" description="Disordered" evidence="1">
    <location>
        <begin position="292"/>
        <end position="338"/>
    </location>
</feature>
<name>A0A7E4ZRH2_PANRE</name>
<protein>
    <submittedName>
        <fullName evidence="4">Secreted protein</fullName>
    </submittedName>
</protein>
<dbReference type="Proteomes" id="UP000492821">
    <property type="component" value="Unassembled WGS sequence"/>
</dbReference>
<evidence type="ECO:0000313" key="3">
    <source>
        <dbReference type="Proteomes" id="UP000492821"/>
    </source>
</evidence>
<keyword evidence="2" id="KW-0732">Signal</keyword>
<feature type="chain" id="PRO_5028829898" evidence="2">
    <location>
        <begin position="22"/>
        <end position="338"/>
    </location>
</feature>
<feature type="region of interest" description="Disordered" evidence="1">
    <location>
        <begin position="213"/>
        <end position="252"/>
    </location>
</feature>
<evidence type="ECO:0000313" key="4">
    <source>
        <dbReference type="WBParaSite" id="Pan_g12717.t1"/>
    </source>
</evidence>
<evidence type="ECO:0000256" key="2">
    <source>
        <dbReference type="SAM" id="SignalP"/>
    </source>
</evidence>
<evidence type="ECO:0000256" key="1">
    <source>
        <dbReference type="SAM" id="MobiDB-lite"/>
    </source>
</evidence>
<organism evidence="3 4">
    <name type="scientific">Panagrellus redivivus</name>
    <name type="common">Microworm</name>
    <dbReference type="NCBI Taxonomy" id="6233"/>
    <lineage>
        <taxon>Eukaryota</taxon>
        <taxon>Metazoa</taxon>
        <taxon>Ecdysozoa</taxon>
        <taxon>Nematoda</taxon>
        <taxon>Chromadorea</taxon>
        <taxon>Rhabditida</taxon>
        <taxon>Tylenchina</taxon>
        <taxon>Panagrolaimomorpha</taxon>
        <taxon>Panagrolaimoidea</taxon>
        <taxon>Panagrolaimidae</taxon>
        <taxon>Panagrellus</taxon>
    </lineage>
</organism>
<feature type="compositionally biased region" description="Low complexity" evidence="1">
    <location>
        <begin position="216"/>
        <end position="226"/>
    </location>
</feature>